<dbReference type="EMBL" id="JARTCD010000053">
    <property type="protein sequence ID" value="KAJ8655081.1"/>
    <property type="molecule type" value="Genomic_DNA"/>
</dbReference>
<dbReference type="GO" id="GO:0032865">
    <property type="term" value="C:ERMES complex"/>
    <property type="evidence" value="ECO:0007669"/>
    <property type="project" value="TreeGrafter"/>
</dbReference>
<feature type="domain" description="SMP-LTD" evidence="11">
    <location>
        <begin position="223"/>
        <end position="416"/>
    </location>
</feature>
<reference evidence="12 13" key="1">
    <citation type="submission" date="2023-03" db="EMBL/GenBank/DDBJ databases">
        <title>Genome sequence of Lichtheimia ornata CBS 291.66.</title>
        <authorList>
            <person name="Mohabir J.T."/>
            <person name="Shea T.P."/>
            <person name="Kurbessoian T."/>
            <person name="Berby B."/>
            <person name="Fontaine J."/>
            <person name="Livny J."/>
            <person name="Gnirke A."/>
            <person name="Stajich J.E."/>
            <person name="Cuomo C.A."/>
        </authorList>
    </citation>
    <scope>NUCLEOTIDE SEQUENCE [LARGE SCALE GENOMIC DNA]</scope>
    <source>
        <strain evidence="12">CBS 291.66</strain>
    </source>
</reference>
<comment type="caution">
    <text evidence="12">The sequence shown here is derived from an EMBL/GenBank/DDBJ whole genome shotgun (WGS) entry which is preliminary data.</text>
</comment>
<evidence type="ECO:0000256" key="6">
    <source>
        <dbReference type="ARBA" id="ARBA00023055"/>
    </source>
</evidence>
<evidence type="ECO:0000313" key="12">
    <source>
        <dbReference type="EMBL" id="KAJ8655081.1"/>
    </source>
</evidence>
<evidence type="ECO:0000256" key="5">
    <source>
        <dbReference type="ARBA" id="ARBA00022989"/>
    </source>
</evidence>
<dbReference type="SMART" id="SM00233">
    <property type="entry name" value="PH"/>
    <property type="match status" value="1"/>
</dbReference>
<evidence type="ECO:0000256" key="2">
    <source>
        <dbReference type="ARBA" id="ARBA00022448"/>
    </source>
</evidence>
<dbReference type="Gene3D" id="2.30.29.30">
    <property type="entry name" value="Pleckstrin-homology domain (PH domain)/Phosphotyrosine-binding domain (PTB)"/>
    <property type="match status" value="1"/>
</dbReference>
<feature type="transmembrane region" description="Helical" evidence="10">
    <location>
        <begin position="7"/>
        <end position="27"/>
    </location>
</feature>
<feature type="region of interest" description="Disordered" evidence="9">
    <location>
        <begin position="426"/>
        <end position="507"/>
    </location>
</feature>
<evidence type="ECO:0000256" key="7">
    <source>
        <dbReference type="ARBA" id="ARBA00023121"/>
    </source>
</evidence>
<protein>
    <recommendedName>
        <fullName evidence="11">SMP-LTD domain-containing protein</fullName>
    </recommendedName>
</protein>
<feature type="compositionally biased region" description="Polar residues" evidence="9">
    <location>
        <begin position="636"/>
        <end position="646"/>
    </location>
</feature>
<dbReference type="RefSeq" id="XP_058339994.1">
    <property type="nucleotide sequence ID" value="XM_058489283.1"/>
</dbReference>
<dbReference type="GO" id="GO:0008289">
    <property type="term" value="F:lipid binding"/>
    <property type="evidence" value="ECO:0007669"/>
    <property type="project" value="UniProtKB-KW"/>
</dbReference>
<dbReference type="GO" id="GO:0005789">
    <property type="term" value="C:endoplasmic reticulum membrane"/>
    <property type="evidence" value="ECO:0007669"/>
    <property type="project" value="UniProtKB-SubCell"/>
</dbReference>
<dbReference type="AlphaFoldDB" id="A0AAD7UY57"/>
<accession>A0AAD7UY57</accession>
<dbReference type="PANTHER" id="PTHR13466">
    <property type="entry name" value="TEX2 PROTEIN-RELATED"/>
    <property type="match status" value="1"/>
</dbReference>
<evidence type="ECO:0000313" key="13">
    <source>
        <dbReference type="Proteomes" id="UP001234581"/>
    </source>
</evidence>
<keyword evidence="3 10" id="KW-0812">Transmembrane</keyword>
<gene>
    <name evidence="12" type="ORF">O0I10_009288</name>
</gene>
<evidence type="ECO:0000256" key="9">
    <source>
        <dbReference type="SAM" id="MobiDB-lite"/>
    </source>
</evidence>
<dbReference type="PANTHER" id="PTHR13466:SF19">
    <property type="entry name" value="NUCLEUS-VACUOLE JUNCTION PROTEIN 2"/>
    <property type="match status" value="1"/>
</dbReference>
<feature type="compositionally biased region" description="Low complexity" evidence="9">
    <location>
        <begin position="545"/>
        <end position="556"/>
    </location>
</feature>
<comment type="subcellular location">
    <subcellularLocation>
        <location evidence="1">Endoplasmic reticulum membrane</location>
    </subcellularLocation>
</comment>
<evidence type="ECO:0000259" key="11">
    <source>
        <dbReference type="PROSITE" id="PS51847"/>
    </source>
</evidence>
<dbReference type="InterPro" id="IPR031468">
    <property type="entry name" value="SMP_LBD"/>
</dbReference>
<dbReference type="PROSITE" id="PS51847">
    <property type="entry name" value="SMP"/>
    <property type="match status" value="1"/>
</dbReference>
<feature type="region of interest" description="Disordered" evidence="9">
    <location>
        <begin position="545"/>
        <end position="574"/>
    </location>
</feature>
<keyword evidence="6" id="KW-0445">Lipid transport</keyword>
<evidence type="ECO:0000256" key="4">
    <source>
        <dbReference type="ARBA" id="ARBA00022824"/>
    </source>
</evidence>
<feature type="compositionally biased region" description="Low complexity" evidence="9">
    <location>
        <begin position="434"/>
        <end position="451"/>
    </location>
</feature>
<keyword evidence="5 10" id="KW-1133">Transmembrane helix</keyword>
<feature type="compositionally biased region" description="Low complexity" evidence="9">
    <location>
        <begin position="617"/>
        <end position="633"/>
    </location>
</feature>
<dbReference type="CDD" id="cd21675">
    <property type="entry name" value="SMP_TEX2"/>
    <property type="match status" value="1"/>
</dbReference>
<proteinExistence type="predicted"/>
<evidence type="ECO:0000256" key="10">
    <source>
        <dbReference type="SAM" id="Phobius"/>
    </source>
</evidence>
<organism evidence="12 13">
    <name type="scientific">Lichtheimia ornata</name>
    <dbReference type="NCBI Taxonomy" id="688661"/>
    <lineage>
        <taxon>Eukaryota</taxon>
        <taxon>Fungi</taxon>
        <taxon>Fungi incertae sedis</taxon>
        <taxon>Mucoromycota</taxon>
        <taxon>Mucoromycotina</taxon>
        <taxon>Mucoromycetes</taxon>
        <taxon>Mucorales</taxon>
        <taxon>Lichtheimiaceae</taxon>
        <taxon>Lichtheimia</taxon>
    </lineage>
</organism>
<keyword evidence="4" id="KW-0256">Endoplasmic reticulum</keyword>
<name>A0AAD7UY57_9FUNG</name>
<feature type="compositionally biased region" description="Polar residues" evidence="9">
    <location>
        <begin position="495"/>
        <end position="507"/>
    </location>
</feature>
<dbReference type="Proteomes" id="UP001234581">
    <property type="component" value="Unassembled WGS sequence"/>
</dbReference>
<dbReference type="GeneID" id="83216695"/>
<dbReference type="CDD" id="cd00821">
    <property type="entry name" value="PH"/>
    <property type="match status" value="1"/>
</dbReference>
<keyword evidence="7" id="KW-0446">Lipid-binding</keyword>
<dbReference type="InterPro" id="IPR011993">
    <property type="entry name" value="PH-like_dom_sf"/>
</dbReference>
<keyword evidence="2" id="KW-0813">Transport</keyword>
<sequence length="646" mass="71815">MSTLGLAVAYVLGGLTFFPAILLLAYISHTLHGLFNNAQSPNELLAALGDDTNTIGKTTSSSSLSSYKVGWLRVSRDEQRLPPPDASISDMVRSYIIANNKEAQENKKSSIYFAVLKHHTLYLYDSERQLDCQGVIQVDQHKVTMHPPGLKDPELFTRPHLIKLTHMQHNDQHYYINCNRCIDKEDWFLALRHAAYNNTITTHDVDQQIALRHLINTIHSNEHHFQTQWFNAMLGRIFCGVYKTDNIRAFLYNKLISKLDKINARRPPFLGEITVRSVHPGHAQPYITQPRLLSLTPSGELTAEAYMQYEGGIRFEIETVLQWRYSDHLPPLKIDLVLAITLRSLQGRFLFKIKEPPTNRFWYGFYELPKMEWGVEPLVWERRVGYSVVVKAIQNKIDELVMENIVLPNMDDITFFPTENADGGIFLPTTKPATTTSSSSTTTSSTSTTTTALEEKEDNSNGNKPKLRRAATTKETVTITPPSPRSPKQRPVMSGSVSEGTRQQQRTGSLIGNILKHKTSFEALSTSPLATSSSTMALLSSSSSTTSSIASSTSSSSHHHHPPTAIHSESDLSESIRLRKSASLARLKSKSMASTAVSQINVSPTMHHDFIDSKKITATSNSSSSSSEAATAAMIKSSQSVVSIAS</sequence>
<keyword evidence="8 10" id="KW-0472">Membrane</keyword>
<evidence type="ECO:0000256" key="3">
    <source>
        <dbReference type="ARBA" id="ARBA00022692"/>
    </source>
</evidence>
<keyword evidence="13" id="KW-1185">Reference proteome</keyword>
<dbReference type="GO" id="GO:0015914">
    <property type="term" value="P:phospholipid transport"/>
    <property type="evidence" value="ECO:0007669"/>
    <property type="project" value="TreeGrafter"/>
</dbReference>
<feature type="region of interest" description="Disordered" evidence="9">
    <location>
        <begin position="617"/>
        <end position="646"/>
    </location>
</feature>
<evidence type="ECO:0000256" key="1">
    <source>
        <dbReference type="ARBA" id="ARBA00004586"/>
    </source>
</evidence>
<dbReference type="Pfam" id="PF00169">
    <property type="entry name" value="PH"/>
    <property type="match status" value="1"/>
</dbReference>
<evidence type="ECO:0000256" key="8">
    <source>
        <dbReference type="ARBA" id="ARBA00023136"/>
    </source>
</evidence>
<dbReference type="SUPFAM" id="SSF50729">
    <property type="entry name" value="PH domain-like"/>
    <property type="match status" value="1"/>
</dbReference>
<dbReference type="GO" id="GO:1990456">
    <property type="term" value="P:mitochondrion-endoplasmic reticulum membrane tethering"/>
    <property type="evidence" value="ECO:0007669"/>
    <property type="project" value="TreeGrafter"/>
</dbReference>
<dbReference type="InterPro" id="IPR001849">
    <property type="entry name" value="PH_domain"/>
</dbReference>